<reference evidence="3" key="2">
    <citation type="journal article" date="2021" name="PeerJ">
        <title>Extensive microbial diversity within the chicken gut microbiome revealed by metagenomics and culture.</title>
        <authorList>
            <person name="Gilroy R."/>
            <person name="Ravi A."/>
            <person name="Getino M."/>
            <person name="Pursley I."/>
            <person name="Horton D.L."/>
            <person name="Alikhan N.F."/>
            <person name="Baker D."/>
            <person name="Gharbi K."/>
            <person name="Hall N."/>
            <person name="Watson M."/>
            <person name="Adriaenssens E.M."/>
            <person name="Foster-Nyarko E."/>
            <person name="Jarju S."/>
            <person name="Secka A."/>
            <person name="Antonio M."/>
            <person name="Oren A."/>
            <person name="Chaudhuri R.R."/>
            <person name="La Ragione R."/>
            <person name="Hildebrand F."/>
            <person name="Pallen M.J."/>
        </authorList>
    </citation>
    <scope>NUCLEOTIDE SEQUENCE</scope>
    <source>
        <strain evidence="3">CHK189-12415</strain>
    </source>
</reference>
<proteinExistence type="predicted"/>
<evidence type="ECO:0000313" key="3">
    <source>
        <dbReference type="EMBL" id="HIR60922.1"/>
    </source>
</evidence>
<feature type="repeat" description="Cell wall-binding" evidence="2">
    <location>
        <begin position="40"/>
        <end position="59"/>
    </location>
</feature>
<keyword evidence="1" id="KW-0677">Repeat</keyword>
<dbReference type="Proteomes" id="UP000824241">
    <property type="component" value="Unassembled WGS sequence"/>
</dbReference>
<dbReference type="EMBL" id="DVHA01000164">
    <property type="protein sequence ID" value="HIR60922.1"/>
    <property type="molecule type" value="Genomic_DNA"/>
</dbReference>
<accession>A0A9D1J4Q9</accession>
<dbReference type="Pfam" id="PF01473">
    <property type="entry name" value="Choline_bind_1"/>
    <property type="match status" value="1"/>
</dbReference>
<protein>
    <submittedName>
        <fullName evidence="3">Choline-binding protein A</fullName>
    </submittedName>
</protein>
<name>A0A9D1J4Q9_9FIRM</name>
<evidence type="ECO:0000256" key="2">
    <source>
        <dbReference type="PROSITE-ProRule" id="PRU00591"/>
    </source>
</evidence>
<dbReference type="Pfam" id="PF19127">
    <property type="entry name" value="Choline_bind_3"/>
    <property type="match status" value="1"/>
</dbReference>
<evidence type="ECO:0000256" key="1">
    <source>
        <dbReference type="ARBA" id="ARBA00022737"/>
    </source>
</evidence>
<dbReference type="Gene3D" id="2.10.270.10">
    <property type="entry name" value="Cholin Binding"/>
    <property type="match status" value="2"/>
</dbReference>
<dbReference type="Pfam" id="PF19085">
    <property type="entry name" value="Choline_bind_2"/>
    <property type="match status" value="1"/>
</dbReference>
<organism evidence="3 4">
    <name type="scientific">Candidatus Faecivivens stercoravium</name>
    <dbReference type="NCBI Taxonomy" id="2840803"/>
    <lineage>
        <taxon>Bacteria</taxon>
        <taxon>Bacillati</taxon>
        <taxon>Bacillota</taxon>
        <taxon>Clostridia</taxon>
        <taxon>Eubacteriales</taxon>
        <taxon>Oscillospiraceae</taxon>
        <taxon>Oscillospiraceae incertae sedis</taxon>
        <taxon>Candidatus Faecivivens</taxon>
    </lineage>
</organism>
<evidence type="ECO:0000313" key="4">
    <source>
        <dbReference type="Proteomes" id="UP000824241"/>
    </source>
</evidence>
<feature type="non-terminal residue" evidence="3">
    <location>
        <position position="1"/>
    </location>
</feature>
<comment type="caution">
    <text evidence="3">The sequence shown here is derived from an EMBL/GenBank/DDBJ whole genome shotgun (WGS) entry which is preliminary data.</text>
</comment>
<dbReference type="SUPFAM" id="SSF69360">
    <property type="entry name" value="Cell wall binding repeat"/>
    <property type="match status" value="1"/>
</dbReference>
<gene>
    <name evidence="3" type="ORF">IAB37_05035</name>
</gene>
<reference evidence="3" key="1">
    <citation type="submission" date="2020-10" db="EMBL/GenBank/DDBJ databases">
        <authorList>
            <person name="Gilroy R."/>
        </authorList>
    </citation>
    <scope>NUCLEOTIDE SEQUENCE</scope>
    <source>
        <strain evidence="3">CHK189-12415</strain>
    </source>
</reference>
<dbReference type="PROSITE" id="PS51170">
    <property type="entry name" value="CW"/>
    <property type="match status" value="1"/>
</dbReference>
<dbReference type="AlphaFoldDB" id="A0A9D1J4Q9"/>
<dbReference type="InterPro" id="IPR018337">
    <property type="entry name" value="Cell_wall/Cho-bd_repeat"/>
</dbReference>
<sequence>ADGFHEYSMGTMLYLDGKRVKGLYEYEGALYYFDESGFMQTGWVELPDGWYYFGADGKMATGWLQIGNVWYYLEPKTGRMVDNGLHTVGRTTYYFYDWGGMASDWWYEDENGDWYFFGGSGAMKAAQWVEWKGEWYYLTETGKMAADADIGGYYVNAEGAWVE</sequence>